<dbReference type="AlphaFoldDB" id="A0A3P8H114"/>
<protein>
    <submittedName>
        <fullName evidence="1">Uncharacterized protein</fullName>
    </submittedName>
</protein>
<keyword evidence="2" id="KW-1185">Reference proteome</keyword>
<sequence length="180" mass="20141">MENQFRRNKSLSTELAAILPLIPSKVYAGTIFSDLSTTSGRAEPTLQDSSDTGRTNPSKVLHNLLLWFHHNLDNVATTSSLDNLCPSSGDIEYRKLNRSTSRHIFSDSWRRVARVREAQSMYDLSVGADETGIMKDNQSHSPSRFPPCNSPEQIRKRIQVGSKFSTSNSTWCLHKSNGLS</sequence>
<accession>A0A3P8H114</accession>
<reference evidence="1 2" key="1">
    <citation type="submission" date="2018-11" db="EMBL/GenBank/DDBJ databases">
        <authorList>
            <consortium name="Pathogen Informatics"/>
        </authorList>
    </citation>
    <scope>NUCLEOTIDE SEQUENCE [LARGE SCALE GENOMIC DNA]</scope>
    <source>
        <strain evidence="1 2">Egypt</strain>
    </source>
</reference>
<name>A0A3P8H114_9TREM</name>
<dbReference type="Proteomes" id="UP000272942">
    <property type="component" value="Unassembled WGS sequence"/>
</dbReference>
<dbReference type="EMBL" id="UZAN01072115">
    <property type="protein sequence ID" value="VDP95167.1"/>
    <property type="molecule type" value="Genomic_DNA"/>
</dbReference>
<organism evidence="1 2">
    <name type="scientific">Echinostoma caproni</name>
    <dbReference type="NCBI Taxonomy" id="27848"/>
    <lineage>
        <taxon>Eukaryota</taxon>
        <taxon>Metazoa</taxon>
        <taxon>Spiralia</taxon>
        <taxon>Lophotrochozoa</taxon>
        <taxon>Platyhelminthes</taxon>
        <taxon>Trematoda</taxon>
        <taxon>Digenea</taxon>
        <taxon>Plagiorchiida</taxon>
        <taxon>Echinostomata</taxon>
        <taxon>Echinostomatoidea</taxon>
        <taxon>Echinostomatidae</taxon>
        <taxon>Echinostoma</taxon>
    </lineage>
</organism>
<gene>
    <name evidence="1" type="ORF">ECPE_LOCUS17847</name>
</gene>
<evidence type="ECO:0000313" key="2">
    <source>
        <dbReference type="Proteomes" id="UP000272942"/>
    </source>
</evidence>
<evidence type="ECO:0000313" key="1">
    <source>
        <dbReference type="EMBL" id="VDP95167.1"/>
    </source>
</evidence>
<proteinExistence type="predicted"/>